<protein>
    <recommendedName>
        <fullName evidence="2">SpoVT-AbrB domain-containing protein</fullName>
    </recommendedName>
</protein>
<accession>A0A1F5ZQ94</accession>
<evidence type="ECO:0000256" key="1">
    <source>
        <dbReference type="PROSITE-ProRule" id="PRU01076"/>
    </source>
</evidence>
<dbReference type="InterPro" id="IPR052975">
    <property type="entry name" value="Repressor-like_regulatory"/>
</dbReference>
<gene>
    <name evidence="3" type="ORF">A2773_02175</name>
</gene>
<dbReference type="Pfam" id="PF04014">
    <property type="entry name" value="MazE_antitoxin"/>
    <property type="match status" value="1"/>
</dbReference>
<proteinExistence type="predicted"/>
<dbReference type="Gene3D" id="2.10.260.10">
    <property type="match status" value="1"/>
</dbReference>
<evidence type="ECO:0000313" key="4">
    <source>
        <dbReference type="Proteomes" id="UP000177383"/>
    </source>
</evidence>
<dbReference type="NCBIfam" id="TIGR01439">
    <property type="entry name" value="lp_hng_hel_AbrB"/>
    <property type="match status" value="1"/>
</dbReference>
<feature type="domain" description="SpoVT-AbrB" evidence="2">
    <location>
        <begin position="2"/>
        <end position="47"/>
    </location>
</feature>
<dbReference type="InterPro" id="IPR037914">
    <property type="entry name" value="SpoVT-AbrB_sf"/>
</dbReference>
<organism evidence="3 4">
    <name type="scientific">Candidatus Gottesmanbacteria bacterium RIFCSPHIGHO2_01_FULL_39_10</name>
    <dbReference type="NCBI Taxonomy" id="1798375"/>
    <lineage>
        <taxon>Bacteria</taxon>
        <taxon>Candidatus Gottesmaniibacteriota</taxon>
    </lineage>
</organism>
<comment type="caution">
    <text evidence="3">The sequence shown here is derived from an EMBL/GenBank/DDBJ whole genome shotgun (WGS) entry which is preliminary data.</text>
</comment>
<dbReference type="GO" id="GO:0003677">
    <property type="term" value="F:DNA binding"/>
    <property type="evidence" value="ECO:0007669"/>
    <property type="project" value="UniProtKB-UniRule"/>
</dbReference>
<dbReference type="SMART" id="SM00966">
    <property type="entry name" value="SpoVT_AbrB"/>
    <property type="match status" value="1"/>
</dbReference>
<dbReference type="EMBL" id="MFJE01000013">
    <property type="protein sequence ID" value="OGG14571.1"/>
    <property type="molecule type" value="Genomic_DNA"/>
</dbReference>
<sequence>MTYFVTITSQGQISIPADIRRKFQLDKKRNLLIRTEGDKIILTPETDISDLKGILKTKKLIPYQKARKAFEEALARGEV</sequence>
<keyword evidence="1" id="KW-0238">DNA-binding</keyword>
<dbReference type="SUPFAM" id="SSF89447">
    <property type="entry name" value="AbrB/MazE/MraZ-like"/>
    <property type="match status" value="1"/>
</dbReference>
<dbReference type="AlphaFoldDB" id="A0A1F5ZQ94"/>
<dbReference type="PROSITE" id="PS51740">
    <property type="entry name" value="SPOVT_ABRB"/>
    <property type="match status" value="1"/>
</dbReference>
<dbReference type="STRING" id="1798375.A2773_02175"/>
<dbReference type="InterPro" id="IPR007159">
    <property type="entry name" value="SpoVT-AbrB_dom"/>
</dbReference>
<evidence type="ECO:0000313" key="3">
    <source>
        <dbReference type="EMBL" id="OGG14571.1"/>
    </source>
</evidence>
<dbReference type="PANTHER" id="PTHR34860">
    <property type="entry name" value="REPRESSOR-LIKE PROTEIN SSO7C3"/>
    <property type="match status" value="1"/>
</dbReference>
<dbReference type="PANTHER" id="PTHR34860:SF6">
    <property type="entry name" value="REPRESSOR-LIKE PROTEIN SSO7C3"/>
    <property type="match status" value="1"/>
</dbReference>
<evidence type="ECO:0000259" key="2">
    <source>
        <dbReference type="PROSITE" id="PS51740"/>
    </source>
</evidence>
<reference evidence="3 4" key="1">
    <citation type="journal article" date="2016" name="Nat. Commun.">
        <title>Thousands of microbial genomes shed light on interconnected biogeochemical processes in an aquifer system.</title>
        <authorList>
            <person name="Anantharaman K."/>
            <person name="Brown C.T."/>
            <person name="Hug L.A."/>
            <person name="Sharon I."/>
            <person name="Castelle C.J."/>
            <person name="Probst A.J."/>
            <person name="Thomas B.C."/>
            <person name="Singh A."/>
            <person name="Wilkins M.J."/>
            <person name="Karaoz U."/>
            <person name="Brodie E.L."/>
            <person name="Williams K.H."/>
            <person name="Hubbard S.S."/>
            <person name="Banfield J.F."/>
        </authorList>
    </citation>
    <scope>NUCLEOTIDE SEQUENCE [LARGE SCALE GENOMIC DNA]</scope>
</reference>
<name>A0A1F5ZQ94_9BACT</name>
<dbReference type="Proteomes" id="UP000177383">
    <property type="component" value="Unassembled WGS sequence"/>
</dbReference>